<feature type="chain" id="PRO_5030508938" description="Peptidase inhibitor family I36" evidence="1">
    <location>
        <begin position="32"/>
        <end position="165"/>
    </location>
</feature>
<dbReference type="Proteomes" id="UP000549971">
    <property type="component" value="Unassembled WGS sequence"/>
</dbReference>
<dbReference type="AlphaFoldDB" id="A0A7W9JAU0"/>
<evidence type="ECO:0000313" key="2">
    <source>
        <dbReference type="EMBL" id="MBB5838494.1"/>
    </source>
</evidence>
<evidence type="ECO:0008006" key="4">
    <source>
        <dbReference type="Google" id="ProtNLM"/>
    </source>
</evidence>
<proteinExistence type="predicted"/>
<sequence length="165" mass="17124">MSKVLGITKRVFAVAAGVMLLGAGVAGTASAAPAPTDPRSLVGAGGGEAVKVSGEGMAVAATPPAGCVGIYTSWGATCFQWDGDDQWVVDLDANGWTTVAGVDTNYGKERDCAAPAAADGWKECKYDHREGTCVRFFLYEKKSNGTLNRVSAYSPWYSTSNGARC</sequence>
<dbReference type="RefSeq" id="WP_184799327.1">
    <property type="nucleotide sequence ID" value="NZ_JACHMY010000001.1"/>
</dbReference>
<evidence type="ECO:0000313" key="3">
    <source>
        <dbReference type="Proteomes" id="UP000549971"/>
    </source>
</evidence>
<feature type="signal peptide" evidence="1">
    <location>
        <begin position="1"/>
        <end position="31"/>
    </location>
</feature>
<dbReference type="EMBL" id="JACHMY010000001">
    <property type="protein sequence ID" value="MBB5838494.1"/>
    <property type="molecule type" value="Genomic_DNA"/>
</dbReference>
<name>A0A7W9JAU0_9ACTN</name>
<accession>A0A7W9JAU0</accession>
<keyword evidence="1" id="KW-0732">Signal</keyword>
<keyword evidence="3" id="KW-1185">Reference proteome</keyword>
<protein>
    <recommendedName>
        <fullName evidence="4">Peptidase inhibitor family I36</fullName>
    </recommendedName>
</protein>
<comment type="caution">
    <text evidence="2">The sequence shown here is derived from an EMBL/GenBank/DDBJ whole genome shotgun (WGS) entry which is preliminary data.</text>
</comment>
<gene>
    <name evidence="2" type="ORF">HDA39_005228</name>
</gene>
<organism evidence="2 3">
    <name type="scientific">Kribbella italica</name>
    <dbReference type="NCBI Taxonomy" id="1540520"/>
    <lineage>
        <taxon>Bacteria</taxon>
        <taxon>Bacillati</taxon>
        <taxon>Actinomycetota</taxon>
        <taxon>Actinomycetes</taxon>
        <taxon>Propionibacteriales</taxon>
        <taxon>Kribbellaceae</taxon>
        <taxon>Kribbella</taxon>
    </lineage>
</organism>
<evidence type="ECO:0000256" key="1">
    <source>
        <dbReference type="SAM" id="SignalP"/>
    </source>
</evidence>
<reference evidence="2 3" key="1">
    <citation type="submission" date="2020-08" db="EMBL/GenBank/DDBJ databases">
        <title>Sequencing the genomes of 1000 actinobacteria strains.</title>
        <authorList>
            <person name="Klenk H.-P."/>
        </authorList>
    </citation>
    <scope>NUCLEOTIDE SEQUENCE [LARGE SCALE GENOMIC DNA]</scope>
    <source>
        <strain evidence="2 3">DSM 28967</strain>
    </source>
</reference>